<gene>
    <name evidence="2" type="ORF">GCM10017781_19370</name>
</gene>
<feature type="compositionally biased region" description="Polar residues" evidence="1">
    <location>
        <begin position="62"/>
        <end position="72"/>
    </location>
</feature>
<sequence>MGAQAVCHLPDARGARLPGRQHVKQTDRAIPDDYCRVPGASTTDHPVPNTSDVEGGLVNRASPRTSALTLTSRGKRAAGRRE</sequence>
<keyword evidence="3" id="KW-1185">Reference proteome</keyword>
<evidence type="ECO:0000313" key="2">
    <source>
        <dbReference type="EMBL" id="GHF43098.1"/>
    </source>
</evidence>
<reference evidence="3" key="1">
    <citation type="journal article" date="2019" name="Int. J. Syst. Evol. Microbiol.">
        <title>The Global Catalogue of Microorganisms (GCM) 10K type strain sequencing project: providing services to taxonomists for standard genome sequencing and annotation.</title>
        <authorList>
            <consortium name="The Broad Institute Genomics Platform"/>
            <consortium name="The Broad Institute Genome Sequencing Center for Infectious Disease"/>
            <person name="Wu L."/>
            <person name="Ma J."/>
        </authorList>
    </citation>
    <scope>NUCLEOTIDE SEQUENCE [LARGE SCALE GENOMIC DNA]</scope>
    <source>
        <strain evidence="3">CGMCC 1.18437</strain>
    </source>
</reference>
<comment type="caution">
    <text evidence="2">The sequence shown here is derived from an EMBL/GenBank/DDBJ whole genome shotgun (WGS) entry which is preliminary data.</text>
</comment>
<feature type="compositionally biased region" description="Basic residues" evidence="1">
    <location>
        <begin position="73"/>
        <end position="82"/>
    </location>
</feature>
<evidence type="ECO:0000256" key="1">
    <source>
        <dbReference type="SAM" id="MobiDB-lite"/>
    </source>
</evidence>
<feature type="compositionally biased region" description="Polar residues" evidence="1">
    <location>
        <begin position="40"/>
        <end position="52"/>
    </location>
</feature>
<accession>A0ABQ3JQ04</accession>
<name>A0ABQ3JQ04_9DEIO</name>
<organism evidence="2 3">
    <name type="scientific">Deinococcus metalli</name>
    <dbReference type="NCBI Taxonomy" id="1141878"/>
    <lineage>
        <taxon>Bacteria</taxon>
        <taxon>Thermotogati</taxon>
        <taxon>Deinococcota</taxon>
        <taxon>Deinococci</taxon>
        <taxon>Deinococcales</taxon>
        <taxon>Deinococcaceae</taxon>
        <taxon>Deinococcus</taxon>
    </lineage>
</organism>
<dbReference type="Proteomes" id="UP000619376">
    <property type="component" value="Unassembled WGS sequence"/>
</dbReference>
<protein>
    <submittedName>
        <fullName evidence="2">Uncharacterized protein</fullName>
    </submittedName>
</protein>
<feature type="region of interest" description="Disordered" evidence="1">
    <location>
        <begin position="32"/>
        <end position="82"/>
    </location>
</feature>
<evidence type="ECO:0000313" key="3">
    <source>
        <dbReference type="Proteomes" id="UP000619376"/>
    </source>
</evidence>
<proteinExistence type="predicted"/>
<dbReference type="EMBL" id="BNAJ01000004">
    <property type="protein sequence ID" value="GHF43098.1"/>
    <property type="molecule type" value="Genomic_DNA"/>
</dbReference>